<reference evidence="1 2" key="1">
    <citation type="submission" date="2019-01" db="EMBL/GenBank/DDBJ databases">
        <title>Genome sequencing of the rare red list fungi Fomitopsis rosea.</title>
        <authorList>
            <person name="Buettner E."/>
            <person name="Kellner H."/>
        </authorList>
    </citation>
    <scope>NUCLEOTIDE SEQUENCE [LARGE SCALE GENOMIC DNA]</scope>
    <source>
        <strain evidence="1 2">DSM 105464</strain>
    </source>
</reference>
<dbReference type="AlphaFoldDB" id="A0A4Y9Y9I8"/>
<protein>
    <submittedName>
        <fullName evidence="1">Uncharacterized protein</fullName>
    </submittedName>
</protein>
<comment type="caution">
    <text evidence="1">The sequence shown here is derived from an EMBL/GenBank/DDBJ whole genome shotgun (WGS) entry which is preliminary data.</text>
</comment>
<sequence>MDKKCARSAVPPSVDPPGTKCKLHRPFAFSSPRPRFEQVEGYLTVAEPFLTLPRPLVPTRRTAYKPPLMHYGWRVPRDLLLDYARQHRLTRKWGRVLEECEYMERAMIDINKKSGAGIPSDLLKLQPTSLGSPEDFSLVVTLYSNYQLKRRDLPSEEQFNVLRQGLGIEGPPRWYLDDEDWVWSRW</sequence>
<gene>
    <name evidence="1" type="ORF">EVJ58_g5940</name>
</gene>
<proteinExistence type="predicted"/>
<name>A0A4Y9Y9I8_9APHY</name>
<organism evidence="1 2">
    <name type="scientific">Rhodofomes roseus</name>
    <dbReference type="NCBI Taxonomy" id="34475"/>
    <lineage>
        <taxon>Eukaryota</taxon>
        <taxon>Fungi</taxon>
        <taxon>Dikarya</taxon>
        <taxon>Basidiomycota</taxon>
        <taxon>Agaricomycotina</taxon>
        <taxon>Agaricomycetes</taxon>
        <taxon>Polyporales</taxon>
        <taxon>Rhodofomes</taxon>
    </lineage>
</organism>
<accession>A0A4Y9Y9I8</accession>
<evidence type="ECO:0000313" key="1">
    <source>
        <dbReference type="EMBL" id="TFY59174.1"/>
    </source>
</evidence>
<dbReference type="EMBL" id="SEKV01000316">
    <property type="protein sequence ID" value="TFY59174.1"/>
    <property type="molecule type" value="Genomic_DNA"/>
</dbReference>
<dbReference type="Proteomes" id="UP000298390">
    <property type="component" value="Unassembled WGS sequence"/>
</dbReference>
<evidence type="ECO:0000313" key="2">
    <source>
        <dbReference type="Proteomes" id="UP000298390"/>
    </source>
</evidence>